<reference evidence="18 19" key="2">
    <citation type="submission" date="2012-08" db="EMBL/GenBank/DDBJ databases">
        <title>The Genome Sequence of Turicella otitidis ATCC 51513.</title>
        <authorList>
            <consortium name="The Broad Institute Genome Sequencing Platform"/>
            <person name="Earl A."/>
            <person name="Ward D."/>
            <person name="Feldgarden M."/>
            <person name="Gevers D."/>
            <person name="Huys G."/>
            <person name="Walker B."/>
            <person name="Young S.K."/>
            <person name="Zeng Q."/>
            <person name="Gargeya S."/>
            <person name="Fitzgerald M."/>
            <person name="Haas B."/>
            <person name="Abouelleil A."/>
            <person name="Alvarado L."/>
            <person name="Arachchi H.M."/>
            <person name="Berlin A.M."/>
            <person name="Chapman S.B."/>
            <person name="Goldberg J."/>
            <person name="Griggs A."/>
            <person name="Gujja S."/>
            <person name="Hansen M."/>
            <person name="Howarth C."/>
            <person name="Imamovic A."/>
            <person name="Larimer J."/>
            <person name="McCowen C."/>
            <person name="Montmayeur A."/>
            <person name="Murphy C."/>
            <person name="Neiman D."/>
            <person name="Pearson M."/>
            <person name="Priest M."/>
            <person name="Roberts A."/>
            <person name="Saif S."/>
            <person name="Shea T."/>
            <person name="Sisk P."/>
            <person name="Sykes S."/>
            <person name="Wortman J."/>
            <person name="Nusbaum C."/>
            <person name="Birren B."/>
        </authorList>
    </citation>
    <scope>NUCLEOTIDE SEQUENCE [LARGE SCALE GENOMIC DNA]</scope>
    <source>
        <strain evidence="18 19">ATCC 51513</strain>
    </source>
</reference>
<dbReference type="RefSeq" id="WP_004600432.1">
    <property type="nucleotide sequence ID" value="NZ_HF541865.1"/>
</dbReference>
<keyword evidence="3" id="KW-0808">Transferase</keyword>
<evidence type="ECO:0000256" key="2">
    <source>
        <dbReference type="ARBA" id="ARBA00022475"/>
    </source>
</evidence>
<protein>
    <recommendedName>
        <fullName evidence="16">L,D-TPase catalytic domain-containing protein</fullName>
    </recommendedName>
</protein>
<dbReference type="Proteomes" id="UP000006078">
    <property type="component" value="Unassembled WGS sequence"/>
</dbReference>
<dbReference type="CDD" id="cd13432">
    <property type="entry name" value="LDT_IgD_like_2"/>
    <property type="match status" value="1"/>
</dbReference>
<dbReference type="UniPathway" id="UPA00219"/>
<sequence>MQRQSRRKAVVSAVAALALVSGTVVAVAATNPDLEQIRAEIAAGLSADKDKAPKAAGYEVSVSDGETGVSPVEPVTVSPEGGRLRDVTLTNEEGREVKDETAGDGTWRTAEPLGYGRSYSLKITDQEGETEKVSFTTVAPDYTAEPTIAIADGSVVGGGQAVPFSFDAVPGDHRAAEKALSVTTDTGVEGAFYWISPTEVLWRAKEPLPAGTTVTAKADTYGKNFGGGIYGGDNVAATFEVGDSNYSVVDDATKTMTVYQNGEELRTIPISLGTDNSWRSTPNGTYVVGEKRESMVMDSETFGLSLDDGGYRTPVKWATQLSYSGIWVHGAPWAQWALGNTNQSHGCINMTDADAQWFQSISKRGDLVYVKNTTADQLPGSDGLGYWNIPWEQWKAGNAEQFDA</sequence>
<feature type="active site" description="Nucleophile" evidence="13">
    <location>
        <position position="347"/>
    </location>
</feature>
<dbReference type="GO" id="GO:0071555">
    <property type="term" value="P:cell wall organization"/>
    <property type="evidence" value="ECO:0007669"/>
    <property type="project" value="UniProtKB-UniRule"/>
</dbReference>
<dbReference type="GO" id="GO:0016746">
    <property type="term" value="F:acyltransferase activity"/>
    <property type="evidence" value="ECO:0007669"/>
    <property type="project" value="UniProtKB-KW"/>
</dbReference>
<dbReference type="AlphaFoldDB" id="I7JVG5"/>
<evidence type="ECO:0000256" key="1">
    <source>
        <dbReference type="ARBA" id="ARBA00004752"/>
    </source>
</evidence>
<feature type="compositionally biased region" description="Low complexity" evidence="14">
    <location>
        <begin position="66"/>
        <end position="81"/>
    </location>
</feature>
<dbReference type="PANTHER" id="PTHR30582">
    <property type="entry name" value="L,D-TRANSPEPTIDASE"/>
    <property type="match status" value="1"/>
</dbReference>
<keyword evidence="2" id="KW-1003">Cell membrane</keyword>
<feature type="active site" description="Proton donor/acceptor" evidence="13">
    <location>
        <position position="329"/>
    </location>
</feature>
<dbReference type="EMBL" id="AHAE01000030">
    <property type="protein sequence ID" value="EJZ82554.1"/>
    <property type="molecule type" value="Genomic_DNA"/>
</dbReference>
<dbReference type="STRING" id="29321.AAV33_03020"/>
<evidence type="ECO:0000256" key="7">
    <source>
        <dbReference type="ARBA" id="ARBA00023136"/>
    </source>
</evidence>
<dbReference type="Proteomes" id="UP000011016">
    <property type="component" value="Unassembled WGS sequence"/>
</dbReference>
<accession>I7JVG5</accession>
<dbReference type="InterPro" id="IPR050979">
    <property type="entry name" value="LD-transpeptidase"/>
</dbReference>
<evidence type="ECO:0000256" key="14">
    <source>
        <dbReference type="SAM" id="MobiDB-lite"/>
    </source>
</evidence>
<dbReference type="GO" id="GO:0018104">
    <property type="term" value="P:peptidoglycan-protein cross-linking"/>
    <property type="evidence" value="ECO:0007669"/>
    <property type="project" value="TreeGrafter"/>
</dbReference>
<name>I7JVG5_9CORY</name>
<keyword evidence="4 15" id="KW-0732">Signal</keyword>
<dbReference type="FunFam" id="2.40.440.10:FF:000005">
    <property type="entry name" value="L,D-transpeptidase 2"/>
    <property type="match status" value="1"/>
</dbReference>
<feature type="signal peptide" evidence="15">
    <location>
        <begin position="1"/>
        <end position="26"/>
    </location>
</feature>
<feature type="chain" id="PRO_5038286642" description="L,D-TPase catalytic domain-containing protein" evidence="15">
    <location>
        <begin position="27"/>
        <end position="404"/>
    </location>
</feature>
<dbReference type="PROSITE" id="PS52029">
    <property type="entry name" value="LD_TPASE"/>
    <property type="match status" value="1"/>
</dbReference>
<dbReference type="InterPro" id="IPR041280">
    <property type="entry name" value="Big_10"/>
</dbReference>
<gene>
    <name evidence="17" type="ORF">BN46_0039</name>
    <name evidence="18" type="ORF">HMPREF9719_00542</name>
</gene>
<evidence type="ECO:0000313" key="17">
    <source>
        <dbReference type="EMBL" id="CCI82796.1"/>
    </source>
</evidence>
<keyword evidence="6 13" id="KW-0573">Peptidoglycan synthesis</keyword>
<evidence type="ECO:0000256" key="5">
    <source>
        <dbReference type="ARBA" id="ARBA00022960"/>
    </source>
</evidence>
<dbReference type="OrthoDB" id="5242354at2"/>
<dbReference type="GO" id="GO:0005576">
    <property type="term" value="C:extracellular region"/>
    <property type="evidence" value="ECO:0007669"/>
    <property type="project" value="TreeGrafter"/>
</dbReference>
<keyword evidence="19" id="KW-1185">Reference proteome</keyword>
<dbReference type="InterPro" id="IPR038063">
    <property type="entry name" value="Transpep_catalytic_dom"/>
</dbReference>
<evidence type="ECO:0000256" key="10">
    <source>
        <dbReference type="ARBA" id="ARBA00023315"/>
    </source>
</evidence>
<keyword evidence="9" id="KW-0449">Lipoprotein</keyword>
<evidence type="ECO:0000256" key="12">
    <source>
        <dbReference type="ARBA" id="ARBA00060592"/>
    </source>
</evidence>
<comment type="caution">
    <text evidence="17">The sequence shown here is derived from an EMBL/GenBank/DDBJ whole genome shotgun (WGS) entry which is preliminary data.</text>
</comment>
<comment type="pathway">
    <text evidence="12">Glycan biosynthesis.</text>
</comment>
<evidence type="ECO:0000256" key="13">
    <source>
        <dbReference type="PROSITE-ProRule" id="PRU01373"/>
    </source>
</evidence>
<dbReference type="EMBL" id="CAJZ01000002">
    <property type="protein sequence ID" value="CCI82796.1"/>
    <property type="molecule type" value="Genomic_DNA"/>
</dbReference>
<keyword evidence="8" id="KW-0564">Palmitate</keyword>
<comment type="pathway">
    <text evidence="1 13">Cell wall biogenesis; peptidoglycan biosynthesis.</text>
</comment>
<evidence type="ECO:0000256" key="11">
    <source>
        <dbReference type="ARBA" id="ARBA00023316"/>
    </source>
</evidence>
<evidence type="ECO:0000313" key="18">
    <source>
        <dbReference type="EMBL" id="EJZ82554.1"/>
    </source>
</evidence>
<dbReference type="Gene3D" id="2.40.440.10">
    <property type="entry name" value="L,D-transpeptidase catalytic domain-like"/>
    <property type="match status" value="1"/>
</dbReference>
<dbReference type="eggNOG" id="COG1376">
    <property type="taxonomic scope" value="Bacteria"/>
</dbReference>
<dbReference type="Pfam" id="PF17964">
    <property type="entry name" value="Big_10"/>
    <property type="match status" value="1"/>
</dbReference>
<dbReference type="InterPro" id="IPR005490">
    <property type="entry name" value="LD_TPept_cat_dom"/>
</dbReference>
<dbReference type="Gene3D" id="2.60.40.3710">
    <property type="match status" value="1"/>
</dbReference>
<reference evidence="17 20" key="1">
    <citation type="journal article" date="2012" name="J. Bacteriol.">
        <title>Draft Genome Sequence of Turicella otitidis ATCC 51513, Isolated from Middle Ear Fluid from a Child with Otitis Media.</title>
        <authorList>
            <person name="Brinkrolf K."/>
            <person name="Schneider J."/>
            <person name="Knecht M."/>
            <person name="Ruckert C."/>
            <person name="Tauch A."/>
        </authorList>
    </citation>
    <scope>NUCLEOTIDE SEQUENCE [LARGE SCALE GENOMIC DNA]</scope>
    <source>
        <strain evidence="17 20">ATCC 51513</strain>
    </source>
</reference>
<dbReference type="PANTHER" id="PTHR30582:SF2">
    <property type="entry name" value="L,D-TRANSPEPTIDASE YCIB-RELATED"/>
    <property type="match status" value="1"/>
</dbReference>
<evidence type="ECO:0000259" key="16">
    <source>
        <dbReference type="PROSITE" id="PS52029"/>
    </source>
</evidence>
<dbReference type="Gene3D" id="2.60.40.3780">
    <property type="match status" value="1"/>
</dbReference>
<feature type="domain" description="L,D-TPase catalytic" evidence="16">
    <location>
        <begin position="245"/>
        <end position="371"/>
    </location>
</feature>
<evidence type="ECO:0000313" key="20">
    <source>
        <dbReference type="Proteomes" id="UP000011016"/>
    </source>
</evidence>
<dbReference type="HOGENOM" id="CLU_039404_3_0_11"/>
<dbReference type="GO" id="GO:0071972">
    <property type="term" value="F:peptidoglycan L,D-transpeptidase activity"/>
    <property type="evidence" value="ECO:0007669"/>
    <property type="project" value="TreeGrafter"/>
</dbReference>
<evidence type="ECO:0000256" key="4">
    <source>
        <dbReference type="ARBA" id="ARBA00022729"/>
    </source>
</evidence>
<keyword evidence="7" id="KW-0472">Membrane</keyword>
<evidence type="ECO:0000256" key="8">
    <source>
        <dbReference type="ARBA" id="ARBA00023139"/>
    </source>
</evidence>
<evidence type="ECO:0000256" key="6">
    <source>
        <dbReference type="ARBA" id="ARBA00022984"/>
    </source>
</evidence>
<keyword evidence="10" id="KW-0012">Acyltransferase</keyword>
<feature type="region of interest" description="Disordered" evidence="14">
    <location>
        <begin position="60"/>
        <end position="82"/>
    </location>
</feature>
<evidence type="ECO:0000256" key="3">
    <source>
        <dbReference type="ARBA" id="ARBA00022679"/>
    </source>
</evidence>
<proteinExistence type="predicted"/>
<keyword evidence="5 13" id="KW-0133">Cell shape</keyword>
<evidence type="ECO:0000256" key="15">
    <source>
        <dbReference type="SAM" id="SignalP"/>
    </source>
</evidence>
<dbReference type="GO" id="GO:0008360">
    <property type="term" value="P:regulation of cell shape"/>
    <property type="evidence" value="ECO:0007669"/>
    <property type="project" value="UniProtKB-UniRule"/>
</dbReference>
<keyword evidence="11 13" id="KW-0961">Cell wall biogenesis/degradation</keyword>
<dbReference type="SUPFAM" id="SSF141523">
    <property type="entry name" value="L,D-transpeptidase catalytic domain-like"/>
    <property type="match status" value="1"/>
</dbReference>
<evidence type="ECO:0000256" key="9">
    <source>
        <dbReference type="ARBA" id="ARBA00023288"/>
    </source>
</evidence>
<dbReference type="CDD" id="cd16913">
    <property type="entry name" value="YkuD_like"/>
    <property type="match status" value="1"/>
</dbReference>
<evidence type="ECO:0000313" key="19">
    <source>
        <dbReference type="Proteomes" id="UP000006078"/>
    </source>
</evidence>
<dbReference type="Pfam" id="PF03734">
    <property type="entry name" value="YkuD"/>
    <property type="match status" value="1"/>
</dbReference>
<organism evidence="17 20">
    <name type="scientific">Corynebacterium otitidis ATCC 51513</name>
    <dbReference type="NCBI Taxonomy" id="883169"/>
    <lineage>
        <taxon>Bacteria</taxon>
        <taxon>Bacillati</taxon>
        <taxon>Actinomycetota</taxon>
        <taxon>Actinomycetes</taxon>
        <taxon>Mycobacteriales</taxon>
        <taxon>Corynebacteriaceae</taxon>
        <taxon>Corynebacterium</taxon>
    </lineage>
</organism>